<feature type="region of interest" description="Disordered" evidence="1">
    <location>
        <begin position="1"/>
        <end position="43"/>
    </location>
</feature>
<comment type="caution">
    <text evidence="2">The sequence shown here is derived from an EMBL/GenBank/DDBJ whole genome shotgun (WGS) entry which is preliminary data.</text>
</comment>
<dbReference type="AlphaFoldDB" id="A0AAV5ELH6"/>
<evidence type="ECO:0000313" key="2">
    <source>
        <dbReference type="EMBL" id="GJN23213.1"/>
    </source>
</evidence>
<sequence>MHAIKDKHLEESSSTGISGRKPRTQYKQGGKKEKAVGGWVTGEGSGFRRSARRGIYRRAAAGGGNGICELDRRMGGERRKTTRRVGWVGALRCRFLTSRPAREVRNFSSFHC</sequence>
<feature type="compositionally biased region" description="Basic and acidic residues" evidence="1">
    <location>
        <begin position="1"/>
        <end position="11"/>
    </location>
</feature>
<dbReference type="Proteomes" id="UP001054889">
    <property type="component" value="Unassembled WGS sequence"/>
</dbReference>
<protein>
    <submittedName>
        <fullName evidence="2">Uncharacterized protein</fullName>
    </submittedName>
</protein>
<gene>
    <name evidence="2" type="primary">gb10841</name>
    <name evidence="2" type="ORF">PR202_gb10841</name>
</gene>
<reference evidence="2" key="1">
    <citation type="journal article" date="2018" name="DNA Res.">
        <title>Multiple hybrid de novo genome assembly of finger millet, an orphan allotetraploid crop.</title>
        <authorList>
            <person name="Hatakeyama M."/>
            <person name="Aluri S."/>
            <person name="Balachadran M.T."/>
            <person name="Sivarajan S.R."/>
            <person name="Patrignani A."/>
            <person name="Gruter S."/>
            <person name="Poveda L."/>
            <person name="Shimizu-Inatsugi R."/>
            <person name="Baeten J."/>
            <person name="Francoijs K.J."/>
            <person name="Nataraja K.N."/>
            <person name="Reddy Y.A.N."/>
            <person name="Phadnis S."/>
            <person name="Ravikumar R.L."/>
            <person name="Schlapbach R."/>
            <person name="Sreeman S.M."/>
            <person name="Shimizu K.K."/>
        </authorList>
    </citation>
    <scope>NUCLEOTIDE SEQUENCE</scope>
</reference>
<accession>A0AAV5ELH6</accession>
<evidence type="ECO:0000313" key="3">
    <source>
        <dbReference type="Proteomes" id="UP001054889"/>
    </source>
</evidence>
<name>A0AAV5ELH6_ELECO</name>
<proteinExistence type="predicted"/>
<keyword evidence="3" id="KW-1185">Reference proteome</keyword>
<organism evidence="2 3">
    <name type="scientific">Eleusine coracana subsp. coracana</name>
    <dbReference type="NCBI Taxonomy" id="191504"/>
    <lineage>
        <taxon>Eukaryota</taxon>
        <taxon>Viridiplantae</taxon>
        <taxon>Streptophyta</taxon>
        <taxon>Embryophyta</taxon>
        <taxon>Tracheophyta</taxon>
        <taxon>Spermatophyta</taxon>
        <taxon>Magnoliopsida</taxon>
        <taxon>Liliopsida</taxon>
        <taxon>Poales</taxon>
        <taxon>Poaceae</taxon>
        <taxon>PACMAD clade</taxon>
        <taxon>Chloridoideae</taxon>
        <taxon>Cynodonteae</taxon>
        <taxon>Eleusininae</taxon>
        <taxon>Eleusine</taxon>
    </lineage>
</organism>
<evidence type="ECO:0000256" key="1">
    <source>
        <dbReference type="SAM" id="MobiDB-lite"/>
    </source>
</evidence>
<dbReference type="EMBL" id="BQKI01000076">
    <property type="protein sequence ID" value="GJN23213.1"/>
    <property type="molecule type" value="Genomic_DNA"/>
</dbReference>
<reference evidence="2" key="2">
    <citation type="submission" date="2021-12" db="EMBL/GenBank/DDBJ databases">
        <title>Resequencing data analysis of finger millet.</title>
        <authorList>
            <person name="Hatakeyama M."/>
            <person name="Aluri S."/>
            <person name="Balachadran M.T."/>
            <person name="Sivarajan S.R."/>
            <person name="Poveda L."/>
            <person name="Shimizu-Inatsugi R."/>
            <person name="Schlapbach R."/>
            <person name="Sreeman S.M."/>
            <person name="Shimizu K.K."/>
        </authorList>
    </citation>
    <scope>NUCLEOTIDE SEQUENCE</scope>
</reference>